<proteinExistence type="predicted"/>
<reference evidence="2 3" key="1">
    <citation type="submission" date="2020-01" db="EMBL/GenBank/DDBJ databases">
        <title>Sphingomonas sp. strain CSW-10.</title>
        <authorList>
            <person name="Chen W.-M."/>
        </authorList>
    </citation>
    <scope>NUCLEOTIDE SEQUENCE [LARGE SCALE GENOMIC DNA]</scope>
    <source>
        <strain evidence="2 3">CSW-10</strain>
    </source>
</reference>
<dbReference type="Pfam" id="PF13463">
    <property type="entry name" value="HTH_27"/>
    <property type="match status" value="1"/>
</dbReference>
<dbReference type="RefSeq" id="WP_169945390.1">
    <property type="nucleotide sequence ID" value="NZ_CP053015.1"/>
</dbReference>
<name>A0A6M4AZ37_9SPHN</name>
<evidence type="ECO:0000313" key="3">
    <source>
        <dbReference type="Proteomes" id="UP000503018"/>
    </source>
</evidence>
<evidence type="ECO:0000313" key="2">
    <source>
        <dbReference type="EMBL" id="QJQ32291.1"/>
    </source>
</evidence>
<dbReference type="EMBL" id="CP053015">
    <property type="protein sequence ID" value="QJQ32291.1"/>
    <property type="molecule type" value="Genomic_DNA"/>
</dbReference>
<dbReference type="InterPro" id="IPR036388">
    <property type="entry name" value="WH-like_DNA-bd_sf"/>
</dbReference>
<accession>A0A6M4AZ37</accession>
<keyword evidence="3" id="KW-1185">Reference proteome</keyword>
<dbReference type="InterPro" id="IPR036390">
    <property type="entry name" value="WH_DNA-bd_sf"/>
</dbReference>
<keyword evidence="2" id="KW-0238">DNA-binding</keyword>
<dbReference type="KEGG" id="slan:GV829_07350"/>
<evidence type="ECO:0000259" key="1">
    <source>
        <dbReference type="Pfam" id="PF13463"/>
    </source>
</evidence>
<dbReference type="GO" id="GO:0003700">
    <property type="term" value="F:DNA-binding transcription factor activity"/>
    <property type="evidence" value="ECO:0007669"/>
    <property type="project" value="InterPro"/>
</dbReference>
<protein>
    <submittedName>
        <fullName evidence="2">Winged helix DNA-binding protein</fullName>
    </submittedName>
</protein>
<dbReference type="InterPro" id="IPR000835">
    <property type="entry name" value="HTH_MarR-typ"/>
</dbReference>
<feature type="domain" description="HTH marR-type" evidence="1">
    <location>
        <begin position="50"/>
        <end position="110"/>
    </location>
</feature>
<dbReference type="GO" id="GO:0003677">
    <property type="term" value="F:DNA binding"/>
    <property type="evidence" value="ECO:0007669"/>
    <property type="project" value="UniProtKB-KW"/>
</dbReference>
<organism evidence="2 3">
    <name type="scientific">Sphingomonas lacunae</name>
    <dbReference type="NCBI Taxonomy" id="2698828"/>
    <lineage>
        <taxon>Bacteria</taxon>
        <taxon>Pseudomonadati</taxon>
        <taxon>Pseudomonadota</taxon>
        <taxon>Alphaproteobacteria</taxon>
        <taxon>Sphingomonadales</taxon>
        <taxon>Sphingomonadaceae</taxon>
        <taxon>Sphingomonas</taxon>
    </lineage>
</organism>
<dbReference type="AlphaFoldDB" id="A0A6M4AZ37"/>
<dbReference type="SUPFAM" id="SSF46785">
    <property type="entry name" value="Winged helix' DNA-binding domain"/>
    <property type="match status" value="1"/>
</dbReference>
<sequence length="136" mass="15129">MDHLAHVHEEGAADIPIEDARRAALIRRFMAFRRQRNTVFPEASGTDANWLILVELYLAALERRRESISSLCVASGAPATTALRYIRTLTDAGIVVRDPDPEDGRRVFVNMQPASVAQMKQLFDGLEQQLVALLSA</sequence>
<gene>
    <name evidence="2" type="ORF">GV829_07350</name>
</gene>
<dbReference type="Proteomes" id="UP000503018">
    <property type="component" value="Chromosome"/>
</dbReference>
<dbReference type="Gene3D" id="1.10.10.10">
    <property type="entry name" value="Winged helix-like DNA-binding domain superfamily/Winged helix DNA-binding domain"/>
    <property type="match status" value="1"/>
</dbReference>